<evidence type="ECO:0000259" key="1">
    <source>
        <dbReference type="PROSITE" id="PS51832"/>
    </source>
</evidence>
<name>A0A519BP43_9DELT</name>
<proteinExistence type="predicted"/>
<dbReference type="CDD" id="cd01068">
    <property type="entry name" value="globin_sensor"/>
    <property type="match status" value="1"/>
</dbReference>
<dbReference type="SUPFAM" id="SSF46458">
    <property type="entry name" value="Globin-like"/>
    <property type="match status" value="1"/>
</dbReference>
<dbReference type="GO" id="GO:0020037">
    <property type="term" value="F:heme binding"/>
    <property type="evidence" value="ECO:0007669"/>
    <property type="project" value="InterPro"/>
</dbReference>
<dbReference type="Proteomes" id="UP000319296">
    <property type="component" value="Unassembled WGS sequence"/>
</dbReference>
<dbReference type="InterPro" id="IPR039379">
    <property type="entry name" value="Protoglobin_sensor_dom"/>
</dbReference>
<reference evidence="2 3" key="1">
    <citation type="journal article" date="2019" name="ISME J.">
        <title>Insights into ecological role of a new deltaproteobacterial order Candidatus Acidulodesulfobacterales by metagenomics and metatranscriptomics.</title>
        <authorList>
            <person name="Tan S."/>
            <person name="Liu J."/>
            <person name="Fang Y."/>
            <person name="Hedlund B.P."/>
            <person name="Lian Z.H."/>
            <person name="Huang L.Y."/>
            <person name="Li J.T."/>
            <person name="Huang L.N."/>
            <person name="Li W.J."/>
            <person name="Jiang H.C."/>
            <person name="Dong H.L."/>
            <person name="Shu W.S."/>
        </authorList>
    </citation>
    <scope>NUCLEOTIDE SEQUENCE [LARGE SCALE GENOMIC DNA]</scope>
    <source>
        <strain evidence="2">AP1</strain>
    </source>
</reference>
<dbReference type="Gene3D" id="1.10.3210.10">
    <property type="entry name" value="Hypothetical protein af1432"/>
    <property type="match status" value="1"/>
</dbReference>
<dbReference type="PANTHER" id="PTHR45228">
    <property type="entry name" value="CYCLIC DI-GMP PHOSPHODIESTERASE TM_0186-RELATED"/>
    <property type="match status" value="1"/>
</dbReference>
<dbReference type="Gene3D" id="1.10.490.10">
    <property type="entry name" value="Globins"/>
    <property type="match status" value="1"/>
</dbReference>
<evidence type="ECO:0000313" key="2">
    <source>
        <dbReference type="EMBL" id="RZD19037.1"/>
    </source>
</evidence>
<evidence type="ECO:0000313" key="3">
    <source>
        <dbReference type="Proteomes" id="UP000319296"/>
    </source>
</evidence>
<dbReference type="EMBL" id="SGBB01000003">
    <property type="protein sequence ID" value="RZD19037.1"/>
    <property type="molecule type" value="Genomic_DNA"/>
</dbReference>
<dbReference type="InterPro" id="IPR012292">
    <property type="entry name" value="Globin/Proto"/>
</dbReference>
<dbReference type="PANTHER" id="PTHR45228:SF1">
    <property type="entry name" value="CYCLIC DI-GMP PHOSPHODIESTERASE TM_0186"/>
    <property type="match status" value="1"/>
</dbReference>
<dbReference type="InterPro" id="IPR044398">
    <property type="entry name" value="Globin-sensor_dom"/>
</dbReference>
<dbReference type="AlphaFoldDB" id="A0A519BP43"/>
<organism evidence="2 3">
    <name type="scientific">Candidatus Acididesulfobacter diazotrophicus</name>
    <dbReference type="NCBI Taxonomy" id="2597226"/>
    <lineage>
        <taxon>Bacteria</taxon>
        <taxon>Deltaproteobacteria</taxon>
        <taxon>Candidatus Acidulodesulfobacterales</taxon>
        <taxon>Candidatus Acididesulfobacter</taxon>
    </lineage>
</organism>
<dbReference type="InterPro" id="IPR009050">
    <property type="entry name" value="Globin-like_sf"/>
</dbReference>
<dbReference type="InterPro" id="IPR052020">
    <property type="entry name" value="Cyclic_di-GMP/3'3'-cGAMP_PDE"/>
</dbReference>
<dbReference type="Pfam" id="PF11563">
    <property type="entry name" value="Protoglobin"/>
    <property type="match status" value="1"/>
</dbReference>
<protein>
    <submittedName>
        <fullName evidence="2">HD domain-containing protein</fullName>
    </submittedName>
</protein>
<dbReference type="InterPro" id="IPR037522">
    <property type="entry name" value="HD_GYP_dom"/>
</dbReference>
<dbReference type="Pfam" id="PF13487">
    <property type="entry name" value="HD_5"/>
    <property type="match status" value="1"/>
</dbReference>
<dbReference type="InterPro" id="IPR003607">
    <property type="entry name" value="HD/PDEase_dom"/>
</dbReference>
<dbReference type="GO" id="GO:0019825">
    <property type="term" value="F:oxygen binding"/>
    <property type="evidence" value="ECO:0007669"/>
    <property type="project" value="InterPro"/>
</dbReference>
<gene>
    <name evidence="2" type="ORF">EVG15_02740</name>
</gene>
<dbReference type="SUPFAM" id="SSF109604">
    <property type="entry name" value="HD-domain/PDEase-like"/>
    <property type="match status" value="1"/>
</dbReference>
<dbReference type="CDD" id="cd00077">
    <property type="entry name" value="HDc"/>
    <property type="match status" value="1"/>
</dbReference>
<feature type="domain" description="HD-GYP" evidence="1">
    <location>
        <begin position="189"/>
        <end position="388"/>
    </location>
</feature>
<sequence>MDKFTEILQKNDMSAKGITGIVNLFSQNHRDLMFKLANFTQSDINNISKISSCMKETAQNIANSFYDYLLLIEDTKKIILSKDGLLERLKITQTEYIKSLFNLSYNENYFKDRIAIGFAHDTFNISPSIYIGSYGYYNYLMSQYILKCCEKNGIDLTQALNIINSVQKIITIDITLAIESYYKKSTDDVYKIEQASFNQLVTIAEYKDEDTGKHISRMSNFAKVIASSLGMDAMYQEQLLHAAPMHDIGKVGIPDNILLKPGKLTREEFEIMKSHCEKGYNILNNSESQTLKNGAVISLSHHENFNGTGYPKGLKGEDIPLEGRITKIADVFDALVNKRIYKPAFTIDETIKIMKDEMKPEEAFDPNCFNAFLNGIDEIIETKNTIDAGV</sequence>
<comment type="caution">
    <text evidence="2">The sequence shown here is derived from an EMBL/GenBank/DDBJ whole genome shotgun (WGS) entry which is preliminary data.</text>
</comment>
<dbReference type="PROSITE" id="PS51832">
    <property type="entry name" value="HD_GYP"/>
    <property type="match status" value="1"/>
</dbReference>
<dbReference type="SMART" id="SM00471">
    <property type="entry name" value="HDc"/>
    <property type="match status" value="1"/>
</dbReference>
<accession>A0A519BP43</accession>